<dbReference type="AlphaFoldDB" id="A0A1M8A944"/>
<evidence type="ECO:0000313" key="2">
    <source>
        <dbReference type="EMBL" id="SHO79005.1"/>
    </source>
</evidence>
<dbReference type="Proteomes" id="UP000186303">
    <property type="component" value="Chromosome 5"/>
</dbReference>
<protein>
    <recommendedName>
        <fullName evidence="4">Pentacotripeptide-repeat region of PRORP domain-containing protein</fullName>
    </recommendedName>
</protein>
<dbReference type="OMA" id="QKVYHAM"/>
<feature type="region of interest" description="Disordered" evidence="1">
    <location>
        <begin position="609"/>
        <end position="654"/>
    </location>
</feature>
<evidence type="ECO:0000256" key="1">
    <source>
        <dbReference type="SAM" id="MobiDB-lite"/>
    </source>
</evidence>
<proteinExistence type="predicted"/>
<feature type="compositionally biased region" description="Basic and acidic residues" evidence="1">
    <location>
        <begin position="609"/>
        <end position="619"/>
    </location>
</feature>
<gene>
    <name evidence="2" type="ORF">MSYG_3354</name>
</gene>
<dbReference type="InterPro" id="IPR011990">
    <property type="entry name" value="TPR-like_helical_dom_sf"/>
</dbReference>
<evidence type="ECO:0000313" key="3">
    <source>
        <dbReference type="Proteomes" id="UP000186303"/>
    </source>
</evidence>
<reference evidence="3" key="1">
    <citation type="journal article" date="2017" name="Nucleic Acids Res.">
        <title>Proteogenomics produces comprehensive and highly accurate protein-coding gene annotation in a complete genome assembly of Malassezia sympodialis.</title>
        <authorList>
            <person name="Zhu Y."/>
            <person name="Engstroem P.G."/>
            <person name="Tellgren-Roth C."/>
            <person name="Baudo C.D."/>
            <person name="Kennell J.C."/>
            <person name="Sun S."/>
            <person name="Billmyre R.B."/>
            <person name="Schroeder M.S."/>
            <person name="Andersson A."/>
            <person name="Holm T."/>
            <person name="Sigurgeirsson B."/>
            <person name="Wu G."/>
            <person name="Sankaranarayanan S.R."/>
            <person name="Siddharthan R."/>
            <person name="Sanyal K."/>
            <person name="Lundeberg J."/>
            <person name="Nystedt B."/>
            <person name="Boekhout T."/>
            <person name="Dawson T.L. Jr."/>
            <person name="Heitman J."/>
            <person name="Scheynius A."/>
            <person name="Lehtioe J."/>
        </authorList>
    </citation>
    <scope>NUCLEOTIDE SEQUENCE [LARGE SCALE GENOMIC DNA]</scope>
    <source>
        <strain evidence="3">ATCC 42132</strain>
    </source>
</reference>
<dbReference type="InterPro" id="IPR050667">
    <property type="entry name" value="PPR-containing_protein"/>
</dbReference>
<dbReference type="PANTHER" id="PTHR47939">
    <property type="entry name" value="MEMBRANE-ASSOCIATED SALT-INDUCIBLE PROTEIN-LIKE"/>
    <property type="match status" value="1"/>
</dbReference>
<dbReference type="VEuPathDB" id="FungiDB:MSYG_3354"/>
<dbReference type="STRING" id="1230383.A0A1M8A944"/>
<dbReference type="EMBL" id="LT671825">
    <property type="protein sequence ID" value="SHO79005.1"/>
    <property type="molecule type" value="Genomic_DNA"/>
</dbReference>
<evidence type="ECO:0008006" key="4">
    <source>
        <dbReference type="Google" id="ProtNLM"/>
    </source>
</evidence>
<sequence length="920" mass="99353">MRGRTPPIPPPYGVPRAPRLLAWAWRARPLRSGRLGPAPWAVVPGADLPFRPYTPLLLRFWHSRPAMAPLRADAWRLVYDPAVEPDTLTHAQHLSIPNTDMYAAQSRTIRDALVQVLQHPHEPRALAQVQDALALAYTSTLAPFHRRPPGDMCASGPSPAPRDTALALLGLAAESLVSIGSEEAMVLARKLLTYAQLHVGSIPLVHFHRMAARLGRRNDALGVLQMERLAHKHHPHTVDTPLRHARLLASAALGHGADVRACWQDLSSAGPVPAAAHLAHVAHCAAQDDAPALQAALSHMQAAGHAVPTALWLDLVAAYAPLAPLVAQERANWAQGSPADLLVALLPAMLASGAARYVPAVLQLAQVRGSEALPSPDDVPQTWAAAAEVLPPIEPHAATLALAATWCGRRGLVAPALAFFEATLHAAQPHASSTVLPNERRPQSARCELLAAVEHAAVGVVQALRRAGEPPAAVAFVQTVTGASLGMPPSERVAHLVPCVPRTSLLTAAVLECAGALWSVPLAEAALRDALAHGLRYNGRIRRALARLIVQCVDAHRGEMSRFCAQLAEPLQPHAQAPCVARRIDQLQHELASLGFEDRVQRALLASDRQRRAAGERHPGGALHDWVRDTPLQPETPAATPSIATDAPPSSELPAPTGTAYAERLRLLAALGDVDGAQHVFRRLLEQGVALQVPHVEALVQVLCQGGRAREASWVVHATRGWGLAPTLAMYTCLIRTSMDLGDWPMATREIRHMQKNGLVPDAHLQDTVATAAARCGRRHPHTPLPTALRDDIDVTHLASVAQHYQLLMHRHAYVAAQQFYATCLERGMVPDYTMRRMLRRASHWLRHRTSGASDDDTRTTALALLDRNVRASSAGHPVDATAPWLRQRTFRRALLALVRELVAGRLEKAPRMDTSAPSA</sequence>
<accession>A0A1M8A944</accession>
<keyword evidence="3" id="KW-1185">Reference proteome</keyword>
<organism evidence="2 3">
    <name type="scientific">Malassezia sympodialis (strain ATCC 42132)</name>
    <name type="common">Atopic eczema-associated yeast</name>
    <dbReference type="NCBI Taxonomy" id="1230383"/>
    <lineage>
        <taxon>Eukaryota</taxon>
        <taxon>Fungi</taxon>
        <taxon>Dikarya</taxon>
        <taxon>Basidiomycota</taxon>
        <taxon>Ustilaginomycotina</taxon>
        <taxon>Malasseziomycetes</taxon>
        <taxon>Malasseziales</taxon>
        <taxon>Malasseziaceae</taxon>
        <taxon>Malassezia</taxon>
    </lineage>
</organism>
<dbReference type="Gene3D" id="1.25.40.10">
    <property type="entry name" value="Tetratricopeptide repeat domain"/>
    <property type="match status" value="1"/>
</dbReference>
<name>A0A1M8A944_MALS4</name>
<dbReference type="OrthoDB" id="185373at2759"/>
<dbReference type="PANTHER" id="PTHR47939:SF1">
    <property type="entry name" value="OS04G0684500 PROTEIN"/>
    <property type="match status" value="1"/>
</dbReference>